<name>G7LHH1_MEDTR</name>
<reference evidence="1 3" key="2">
    <citation type="journal article" date="2014" name="BMC Genomics">
        <title>An improved genome release (version Mt4.0) for the model legume Medicago truncatula.</title>
        <authorList>
            <person name="Tang H."/>
            <person name="Krishnakumar V."/>
            <person name="Bidwell S."/>
            <person name="Rosen B."/>
            <person name="Chan A."/>
            <person name="Zhou S."/>
            <person name="Gentzbittel L."/>
            <person name="Childs K.L."/>
            <person name="Yandell M."/>
            <person name="Gundlach H."/>
            <person name="Mayer K.F."/>
            <person name="Schwartz D.C."/>
            <person name="Town C.D."/>
        </authorList>
    </citation>
    <scope>GENOME REANNOTATION</scope>
    <source>
        <strain evidence="2 3">cv. Jemalong A17</strain>
    </source>
</reference>
<reference evidence="1 3" key="1">
    <citation type="journal article" date="2011" name="Nature">
        <title>The Medicago genome provides insight into the evolution of rhizobial symbioses.</title>
        <authorList>
            <person name="Young N.D."/>
            <person name="Debelle F."/>
            <person name="Oldroyd G.E."/>
            <person name="Geurts R."/>
            <person name="Cannon S.B."/>
            <person name="Udvardi M.K."/>
            <person name="Benedito V.A."/>
            <person name="Mayer K.F."/>
            <person name="Gouzy J."/>
            <person name="Schoof H."/>
            <person name="Van de Peer Y."/>
            <person name="Proost S."/>
            <person name="Cook D.R."/>
            <person name="Meyers B.C."/>
            <person name="Spannagl M."/>
            <person name="Cheung F."/>
            <person name="De Mita S."/>
            <person name="Krishnakumar V."/>
            <person name="Gundlach H."/>
            <person name="Zhou S."/>
            <person name="Mudge J."/>
            <person name="Bharti A.K."/>
            <person name="Murray J.D."/>
            <person name="Naoumkina M.A."/>
            <person name="Rosen B."/>
            <person name="Silverstein K.A."/>
            <person name="Tang H."/>
            <person name="Rombauts S."/>
            <person name="Zhao P.X."/>
            <person name="Zhou P."/>
            <person name="Barbe V."/>
            <person name="Bardou P."/>
            <person name="Bechner M."/>
            <person name="Bellec A."/>
            <person name="Berger A."/>
            <person name="Berges H."/>
            <person name="Bidwell S."/>
            <person name="Bisseling T."/>
            <person name="Choisne N."/>
            <person name="Couloux A."/>
            <person name="Denny R."/>
            <person name="Deshpande S."/>
            <person name="Dai X."/>
            <person name="Doyle J.J."/>
            <person name="Dudez A.M."/>
            <person name="Farmer A.D."/>
            <person name="Fouteau S."/>
            <person name="Franken C."/>
            <person name="Gibelin C."/>
            <person name="Gish J."/>
            <person name="Goldstein S."/>
            <person name="Gonzalez A.J."/>
            <person name="Green P.J."/>
            <person name="Hallab A."/>
            <person name="Hartog M."/>
            <person name="Hua A."/>
            <person name="Humphray S.J."/>
            <person name="Jeong D.H."/>
            <person name="Jing Y."/>
            <person name="Jocker A."/>
            <person name="Kenton S.M."/>
            <person name="Kim D.J."/>
            <person name="Klee K."/>
            <person name="Lai H."/>
            <person name="Lang C."/>
            <person name="Lin S."/>
            <person name="Macmil S.L."/>
            <person name="Magdelenat G."/>
            <person name="Matthews L."/>
            <person name="McCorrison J."/>
            <person name="Monaghan E.L."/>
            <person name="Mun J.H."/>
            <person name="Najar F.Z."/>
            <person name="Nicholson C."/>
            <person name="Noirot C."/>
            <person name="O'Bleness M."/>
            <person name="Paule C.R."/>
            <person name="Poulain J."/>
            <person name="Prion F."/>
            <person name="Qin B."/>
            <person name="Qu C."/>
            <person name="Retzel E.F."/>
            <person name="Riddle C."/>
            <person name="Sallet E."/>
            <person name="Samain S."/>
            <person name="Samson N."/>
            <person name="Sanders I."/>
            <person name="Saurat O."/>
            <person name="Scarpelli C."/>
            <person name="Schiex T."/>
            <person name="Segurens B."/>
            <person name="Severin A.J."/>
            <person name="Sherrier D.J."/>
            <person name="Shi R."/>
            <person name="Sims S."/>
            <person name="Singer S.R."/>
            <person name="Sinharoy S."/>
            <person name="Sterck L."/>
            <person name="Viollet A."/>
            <person name="Wang B.B."/>
            <person name="Wang K."/>
            <person name="Wang M."/>
            <person name="Wang X."/>
            <person name="Warfsmann J."/>
            <person name="Weissenbach J."/>
            <person name="White D.D."/>
            <person name="White J.D."/>
            <person name="Wiley G.B."/>
            <person name="Wincker P."/>
            <person name="Xing Y."/>
            <person name="Yang L."/>
            <person name="Yao Z."/>
            <person name="Ying F."/>
            <person name="Zhai J."/>
            <person name="Zhou L."/>
            <person name="Zuber A."/>
            <person name="Denarie J."/>
            <person name="Dixon R.A."/>
            <person name="May G.D."/>
            <person name="Schwartz D.C."/>
            <person name="Rogers J."/>
            <person name="Quetier F."/>
            <person name="Town C.D."/>
            <person name="Roe B.A."/>
        </authorList>
    </citation>
    <scope>NUCLEOTIDE SEQUENCE [LARGE SCALE GENOMIC DNA]</scope>
    <source>
        <strain evidence="1">A17</strain>
        <strain evidence="2 3">cv. Jemalong A17</strain>
    </source>
</reference>
<dbReference type="HOGENOM" id="CLU_2853146_0_0_1"/>
<reference evidence="2" key="3">
    <citation type="submission" date="2015-04" db="UniProtKB">
        <authorList>
            <consortium name="EnsemblPlants"/>
        </authorList>
    </citation>
    <scope>IDENTIFICATION</scope>
    <source>
        <strain evidence="2">cv. Jemalong A17</strain>
    </source>
</reference>
<protein>
    <submittedName>
        <fullName evidence="1 2">Uncharacterized protein</fullName>
    </submittedName>
</protein>
<dbReference type="EnsemblPlants" id="AET01587">
    <property type="protein sequence ID" value="AET01587"/>
    <property type="gene ID" value="MTR_8g017230"/>
</dbReference>
<accession>G7LHH1</accession>
<gene>
    <name evidence="1" type="ordered locus">MTR_8g017230</name>
</gene>
<evidence type="ECO:0000313" key="2">
    <source>
        <dbReference type="EnsemblPlants" id="AET01587"/>
    </source>
</evidence>
<proteinExistence type="predicted"/>
<dbReference type="PaxDb" id="3880-AET01587"/>
<evidence type="ECO:0000313" key="3">
    <source>
        <dbReference type="Proteomes" id="UP000002051"/>
    </source>
</evidence>
<dbReference type="EMBL" id="CM001224">
    <property type="protein sequence ID" value="AET01587.1"/>
    <property type="molecule type" value="Genomic_DNA"/>
</dbReference>
<keyword evidence="3" id="KW-1185">Reference proteome</keyword>
<dbReference type="AlphaFoldDB" id="G7LHH1"/>
<organism evidence="1 3">
    <name type="scientific">Medicago truncatula</name>
    <name type="common">Barrel medic</name>
    <name type="synonym">Medicago tribuloides</name>
    <dbReference type="NCBI Taxonomy" id="3880"/>
    <lineage>
        <taxon>Eukaryota</taxon>
        <taxon>Viridiplantae</taxon>
        <taxon>Streptophyta</taxon>
        <taxon>Embryophyta</taxon>
        <taxon>Tracheophyta</taxon>
        <taxon>Spermatophyta</taxon>
        <taxon>Magnoliopsida</taxon>
        <taxon>eudicotyledons</taxon>
        <taxon>Gunneridae</taxon>
        <taxon>Pentapetalae</taxon>
        <taxon>rosids</taxon>
        <taxon>fabids</taxon>
        <taxon>Fabales</taxon>
        <taxon>Fabaceae</taxon>
        <taxon>Papilionoideae</taxon>
        <taxon>50 kb inversion clade</taxon>
        <taxon>NPAAA clade</taxon>
        <taxon>Hologalegina</taxon>
        <taxon>IRL clade</taxon>
        <taxon>Trifolieae</taxon>
        <taxon>Medicago</taxon>
    </lineage>
</organism>
<dbReference type="Proteomes" id="UP000002051">
    <property type="component" value="Chromosome 8"/>
</dbReference>
<evidence type="ECO:0000313" key="1">
    <source>
        <dbReference type="EMBL" id="AET01587.1"/>
    </source>
</evidence>
<sequence length="65" mass="7485">MDVAFLVKEVVDLAKKKKEECLILKVDIEKAGDSISWSDMWTLRHDHTDFCWVLFILCNKDVGGT</sequence>